<dbReference type="Proteomes" id="UP000282613">
    <property type="component" value="Unassembled WGS sequence"/>
</dbReference>
<reference evidence="1 2" key="2">
    <citation type="submission" date="2018-11" db="EMBL/GenBank/DDBJ databases">
        <authorList>
            <consortium name="Pathogen Informatics"/>
        </authorList>
    </citation>
    <scope>NUCLEOTIDE SEQUENCE [LARGE SCALE GENOMIC DNA]</scope>
</reference>
<evidence type="ECO:0000313" key="2">
    <source>
        <dbReference type="Proteomes" id="UP000282613"/>
    </source>
</evidence>
<evidence type="ECO:0000313" key="3">
    <source>
        <dbReference type="WBParaSite" id="TASK_0000977901-mRNA-1"/>
    </source>
</evidence>
<accession>A0A0R3WFY6</accession>
<dbReference type="EMBL" id="UYRS01019467">
    <property type="protein sequence ID" value="VDK45506.1"/>
    <property type="molecule type" value="Genomic_DNA"/>
</dbReference>
<gene>
    <name evidence="1" type="ORF">TASK_LOCUS9780</name>
</gene>
<sequence>MNLSVLPLQGPTAIAQTLPGAVYFAPVWQNPAAAAVINDNAGPFATNEVAAPGAYYETVRNNPLVMQLIASMAEQYNLRQLTLQLQQQHYPSPQVLQSYHI</sequence>
<dbReference type="WBParaSite" id="TASK_0000977901-mRNA-1">
    <property type="protein sequence ID" value="TASK_0000977901-mRNA-1"/>
    <property type="gene ID" value="TASK_0000977901"/>
</dbReference>
<proteinExistence type="predicted"/>
<keyword evidence="2" id="KW-1185">Reference proteome</keyword>
<dbReference type="AlphaFoldDB" id="A0A0R3WFY6"/>
<reference evidence="3" key="1">
    <citation type="submission" date="2017-02" db="UniProtKB">
        <authorList>
            <consortium name="WormBaseParasite"/>
        </authorList>
    </citation>
    <scope>IDENTIFICATION</scope>
</reference>
<organism evidence="3">
    <name type="scientific">Taenia asiatica</name>
    <name type="common">Asian tapeworm</name>
    <dbReference type="NCBI Taxonomy" id="60517"/>
    <lineage>
        <taxon>Eukaryota</taxon>
        <taxon>Metazoa</taxon>
        <taxon>Spiralia</taxon>
        <taxon>Lophotrochozoa</taxon>
        <taxon>Platyhelminthes</taxon>
        <taxon>Cestoda</taxon>
        <taxon>Eucestoda</taxon>
        <taxon>Cyclophyllidea</taxon>
        <taxon>Taeniidae</taxon>
        <taxon>Taenia</taxon>
    </lineage>
</organism>
<protein>
    <submittedName>
        <fullName evidence="3">Exported protein</fullName>
    </submittedName>
</protein>
<evidence type="ECO:0000313" key="1">
    <source>
        <dbReference type="EMBL" id="VDK45506.1"/>
    </source>
</evidence>
<name>A0A0R3WFY6_TAEAS</name>